<organism evidence="3 4">
    <name type="scientific">Prorocentrum cordatum</name>
    <dbReference type="NCBI Taxonomy" id="2364126"/>
    <lineage>
        <taxon>Eukaryota</taxon>
        <taxon>Sar</taxon>
        <taxon>Alveolata</taxon>
        <taxon>Dinophyceae</taxon>
        <taxon>Prorocentrales</taxon>
        <taxon>Prorocentraceae</taxon>
        <taxon>Prorocentrum</taxon>
    </lineage>
</organism>
<dbReference type="SUPFAM" id="SSF50370">
    <property type="entry name" value="Ricin B-like lectins"/>
    <property type="match status" value="1"/>
</dbReference>
<dbReference type="Gene3D" id="2.80.10.50">
    <property type="match status" value="1"/>
</dbReference>
<feature type="chain" id="PRO_5046846176" description="Ricin B lectin domain-containing protein" evidence="1">
    <location>
        <begin position="18"/>
        <end position="278"/>
    </location>
</feature>
<feature type="domain" description="Ricin B lectin" evidence="2">
    <location>
        <begin position="111"/>
        <end position="182"/>
    </location>
</feature>
<name>A0ABN9T6N5_9DINO</name>
<dbReference type="InterPro" id="IPR000772">
    <property type="entry name" value="Ricin_B_lectin"/>
</dbReference>
<gene>
    <name evidence="3" type="ORF">PCOR1329_LOCUS36072</name>
</gene>
<dbReference type="Pfam" id="PF14200">
    <property type="entry name" value="RicinB_lectin_2"/>
    <property type="match status" value="2"/>
</dbReference>
<keyword evidence="1" id="KW-0732">Signal</keyword>
<dbReference type="EMBL" id="CAUYUJ010014394">
    <property type="protein sequence ID" value="CAK0840708.1"/>
    <property type="molecule type" value="Genomic_DNA"/>
</dbReference>
<sequence length="278" mass="29950">MAPLASCTLALSASAIAAGTFAPTYPPLPVRPQPVFDLPQGVYNIRNVKSGKYLNVLGGSLDEGANIQLWNNPQSPHSQWRISHVFEYGRLSLPTETVIQGPVNQLGIPAVYHIKNVHSGKSLTAFGTNDMANVEQSSDASMPGQWMIQFVGDRVVGLQNANSAKWLNVQGGGVTDGANVCQFHSNLQNDSWWVLESPTCLPEGSDCSADDNQCCMDGSDFKQMACHYGHDSGPWCYDLGKCSTGMCDFQTCCDGWTCVNLGPVNQCQKKNNTGVIAV</sequence>
<comment type="caution">
    <text evidence="3">The sequence shown here is derived from an EMBL/GenBank/DDBJ whole genome shotgun (WGS) entry which is preliminary data.</text>
</comment>
<dbReference type="InterPro" id="IPR035992">
    <property type="entry name" value="Ricin_B-like_lectins"/>
</dbReference>
<evidence type="ECO:0000313" key="4">
    <source>
        <dbReference type="Proteomes" id="UP001189429"/>
    </source>
</evidence>
<reference evidence="3" key="1">
    <citation type="submission" date="2023-10" db="EMBL/GenBank/DDBJ databases">
        <authorList>
            <person name="Chen Y."/>
            <person name="Shah S."/>
            <person name="Dougan E. K."/>
            <person name="Thang M."/>
            <person name="Chan C."/>
        </authorList>
    </citation>
    <scope>NUCLEOTIDE SEQUENCE [LARGE SCALE GENOMIC DNA]</scope>
</reference>
<dbReference type="Proteomes" id="UP001189429">
    <property type="component" value="Unassembled WGS sequence"/>
</dbReference>
<accession>A0ABN9T6N5</accession>
<evidence type="ECO:0000313" key="3">
    <source>
        <dbReference type="EMBL" id="CAK0840708.1"/>
    </source>
</evidence>
<feature type="signal peptide" evidence="1">
    <location>
        <begin position="1"/>
        <end position="17"/>
    </location>
</feature>
<proteinExistence type="predicted"/>
<keyword evidence="4" id="KW-1185">Reference proteome</keyword>
<feature type="domain" description="Ricin B lectin" evidence="2">
    <location>
        <begin position="40"/>
        <end position="84"/>
    </location>
</feature>
<protein>
    <recommendedName>
        <fullName evidence="2">Ricin B lectin domain-containing protein</fullName>
    </recommendedName>
</protein>
<evidence type="ECO:0000259" key="2">
    <source>
        <dbReference type="Pfam" id="PF14200"/>
    </source>
</evidence>
<evidence type="ECO:0000256" key="1">
    <source>
        <dbReference type="SAM" id="SignalP"/>
    </source>
</evidence>
<dbReference type="CDD" id="cd00161">
    <property type="entry name" value="beta-trefoil_Ricin-like"/>
    <property type="match status" value="1"/>
</dbReference>